<reference evidence="2 3" key="1">
    <citation type="submission" date="2020-03" db="EMBL/GenBank/DDBJ databases">
        <title>Genomic Encyclopedia of Type Strains, Phase IV (KMG-IV): sequencing the most valuable type-strain genomes for metagenomic binning, comparative biology and taxonomic classification.</title>
        <authorList>
            <person name="Goeker M."/>
        </authorList>
    </citation>
    <scope>NUCLEOTIDE SEQUENCE [LARGE SCALE GENOMIC DNA]</scope>
    <source>
        <strain evidence="2 3">DSM 25229</strain>
    </source>
</reference>
<organism evidence="2 3">
    <name type="scientific">Sphingopyxis italica</name>
    <dbReference type="NCBI Taxonomy" id="1129133"/>
    <lineage>
        <taxon>Bacteria</taxon>
        <taxon>Pseudomonadati</taxon>
        <taxon>Pseudomonadota</taxon>
        <taxon>Alphaproteobacteria</taxon>
        <taxon>Sphingomonadales</taxon>
        <taxon>Sphingomonadaceae</taxon>
        <taxon>Sphingopyxis</taxon>
    </lineage>
</organism>
<comment type="similarity">
    <text evidence="1">Belongs to the enoyl-CoA hydratase/isomerase family.</text>
</comment>
<keyword evidence="3" id="KW-1185">Reference proteome</keyword>
<name>A0A7X5XRU5_9SPHN</name>
<dbReference type="RefSeq" id="WP_167921624.1">
    <property type="nucleotide sequence ID" value="NZ_JAATIT010000003.1"/>
</dbReference>
<sequence length="260" mass="26344">MSGDPLLVERHGAVALLTFNRPDKLNALTSALRRAFVAALSDLADDDGVRAAVLTGAGRAFSAGLDLGEIAASGASVEANVGAENMVDAIAAFPKPIIGAINGIAVTGGFEIALALDILLVAEEASFIDSHVRVGITPGWGLSQRLARAVGLSRANELSLSARPLGAEEAVAWGLANHVYPAADLVPAALSLAQQIASHEPGGVRAMKALIRSGFEATLEAGLRKEDTAARAANLAVAPEDVAAGFTRARAQQGAGGSGE</sequence>
<dbReference type="Pfam" id="PF00378">
    <property type="entry name" value="ECH_1"/>
    <property type="match status" value="1"/>
</dbReference>
<accession>A0A7X5XRU5</accession>
<dbReference type="Gene3D" id="3.90.226.10">
    <property type="entry name" value="2-enoyl-CoA Hydratase, Chain A, domain 1"/>
    <property type="match status" value="1"/>
</dbReference>
<dbReference type="EMBL" id="JAATIT010000003">
    <property type="protein sequence ID" value="NJB90145.1"/>
    <property type="molecule type" value="Genomic_DNA"/>
</dbReference>
<evidence type="ECO:0000313" key="2">
    <source>
        <dbReference type="EMBL" id="NJB90145.1"/>
    </source>
</evidence>
<keyword evidence="2" id="KW-0456">Lyase</keyword>
<comment type="caution">
    <text evidence="2">The sequence shown here is derived from an EMBL/GenBank/DDBJ whole genome shotgun (WGS) entry which is preliminary data.</text>
</comment>
<dbReference type="Proteomes" id="UP000535078">
    <property type="component" value="Unassembled WGS sequence"/>
</dbReference>
<proteinExistence type="inferred from homology"/>
<gene>
    <name evidence="2" type="ORF">GGR90_002339</name>
</gene>
<dbReference type="InterPro" id="IPR001753">
    <property type="entry name" value="Enoyl-CoA_hydra/iso"/>
</dbReference>
<evidence type="ECO:0000313" key="3">
    <source>
        <dbReference type="Proteomes" id="UP000535078"/>
    </source>
</evidence>
<dbReference type="EC" id="4.2.1.17" evidence="2"/>
<evidence type="ECO:0000256" key="1">
    <source>
        <dbReference type="ARBA" id="ARBA00005254"/>
    </source>
</evidence>
<dbReference type="InterPro" id="IPR029045">
    <property type="entry name" value="ClpP/crotonase-like_dom_sf"/>
</dbReference>
<dbReference type="PANTHER" id="PTHR43802">
    <property type="entry name" value="ENOYL-COA HYDRATASE"/>
    <property type="match status" value="1"/>
</dbReference>
<protein>
    <submittedName>
        <fullName evidence="2">Enoyl-CoA hydratase</fullName>
        <ecNumber evidence="2">4.2.1.17</ecNumber>
    </submittedName>
</protein>
<dbReference type="PANTHER" id="PTHR43802:SF1">
    <property type="entry name" value="IP11341P-RELATED"/>
    <property type="match status" value="1"/>
</dbReference>
<dbReference type="AlphaFoldDB" id="A0A7X5XRU5"/>
<dbReference type="CDD" id="cd06558">
    <property type="entry name" value="crotonase-like"/>
    <property type="match status" value="1"/>
</dbReference>
<dbReference type="GO" id="GO:0004300">
    <property type="term" value="F:enoyl-CoA hydratase activity"/>
    <property type="evidence" value="ECO:0007669"/>
    <property type="project" value="UniProtKB-EC"/>
</dbReference>
<dbReference type="SUPFAM" id="SSF52096">
    <property type="entry name" value="ClpP/crotonase"/>
    <property type="match status" value="1"/>
</dbReference>
<dbReference type="NCBIfam" id="NF004840">
    <property type="entry name" value="PRK06190.1"/>
    <property type="match status" value="1"/>
</dbReference>